<dbReference type="Gene3D" id="3.40.630.30">
    <property type="match status" value="1"/>
</dbReference>
<dbReference type="InterPro" id="IPR016181">
    <property type="entry name" value="Acyl_CoA_acyltransferase"/>
</dbReference>
<name>A0ABQ4NKU0_9RHOB</name>
<dbReference type="PANTHER" id="PTHR43792">
    <property type="entry name" value="GNAT FAMILY, PUTATIVE (AFU_ORTHOLOGUE AFUA_3G00765)-RELATED-RELATED"/>
    <property type="match status" value="1"/>
</dbReference>
<dbReference type="RefSeq" id="WP_220748553.1">
    <property type="nucleotide sequence ID" value="NZ_BPFH01000003.1"/>
</dbReference>
<evidence type="ECO:0000313" key="2">
    <source>
        <dbReference type="EMBL" id="GIT95030.1"/>
    </source>
</evidence>
<protein>
    <submittedName>
        <fullName evidence="2">GNAT family acetyltransferase</fullName>
    </submittedName>
</protein>
<comment type="caution">
    <text evidence="2">The sequence shown here is derived from an EMBL/GenBank/DDBJ whole genome shotgun (WGS) entry which is preliminary data.</text>
</comment>
<reference evidence="2 3" key="1">
    <citation type="submission" date="2021-05" db="EMBL/GenBank/DDBJ databases">
        <title>Bacteria Genome sequencing.</title>
        <authorList>
            <person name="Takabe Y."/>
            <person name="Nakajima Y."/>
            <person name="Suzuki S."/>
            <person name="Shiozaki T."/>
        </authorList>
    </citation>
    <scope>NUCLEOTIDE SEQUENCE [LARGE SCALE GENOMIC DNA]</scope>
    <source>
        <strain evidence="2 3">AI_62</strain>
    </source>
</reference>
<feature type="domain" description="N-acetyltransferase" evidence="1">
    <location>
        <begin position="15"/>
        <end position="171"/>
    </location>
</feature>
<dbReference type="EMBL" id="BPFH01000003">
    <property type="protein sequence ID" value="GIT95030.1"/>
    <property type="molecule type" value="Genomic_DNA"/>
</dbReference>
<keyword evidence="3" id="KW-1185">Reference proteome</keyword>
<evidence type="ECO:0000313" key="3">
    <source>
        <dbReference type="Proteomes" id="UP000786693"/>
    </source>
</evidence>
<dbReference type="InterPro" id="IPR000182">
    <property type="entry name" value="GNAT_dom"/>
</dbReference>
<proteinExistence type="predicted"/>
<dbReference type="SUPFAM" id="SSF55729">
    <property type="entry name" value="Acyl-CoA N-acyltransferases (Nat)"/>
    <property type="match status" value="1"/>
</dbReference>
<evidence type="ECO:0000259" key="1">
    <source>
        <dbReference type="PROSITE" id="PS51186"/>
    </source>
</evidence>
<organism evidence="2 3">
    <name type="scientific">Jannaschia pagri</name>
    <dbReference type="NCBI Taxonomy" id="2829797"/>
    <lineage>
        <taxon>Bacteria</taxon>
        <taxon>Pseudomonadati</taxon>
        <taxon>Pseudomonadota</taxon>
        <taxon>Alphaproteobacteria</taxon>
        <taxon>Rhodobacterales</taxon>
        <taxon>Roseobacteraceae</taxon>
        <taxon>Jannaschia</taxon>
    </lineage>
</organism>
<dbReference type="Proteomes" id="UP000786693">
    <property type="component" value="Unassembled WGS sequence"/>
</dbReference>
<dbReference type="PANTHER" id="PTHR43792:SF1">
    <property type="entry name" value="N-ACETYLTRANSFERASE DOMAIN-CONTAINING PROTEIN"/>
    <property type="match status" value="1"/>
</dbReference>
<dbReference type="Pfam" id="PF13302">
    <property type="entry name" value="Acetyltransf_3"/>
    <property type="match status" value="1"/>
</dbReference>
<dbReference type="InterPro" id="IPR051531">
    <property type="entry name" value="N-acetyltransferase"/>
</dbReference>
<gene>
    <name evidence="2" type="ORF">JANAI62_16530</name>
</gene>
<accession>A0ABQ4NKU0</accession>
<dbReference type="PROSITE" id="PS51186">
    <property type="entry name" value="GNAT"/>
    <property type="match status" value="1"/>
</dbReference>
<sequence>MIALAPTPILRTQRLTLRAPIATDWPGIRDFMASPRSRWAGGPLDRRNAWRLFGSFVGHWVLRDYGLFVYHRHDDPTPLGTVGPYRPEGWPEPEIGWTLWDPASEGQGYATEAARKTLAYARDTLRWASAVSYISSANTASIAVAERLGASFDPAATPNHDGALVYRHWGQAQ</sequence>